<evidence type="ECO:0000256" key="14">
    <source>
        <dbReference type="SAM" id="SignalP"/>
    </source>
</evidence>
<evidence type="ECO:0000256" key="12">
    <source>
        <dbReference type="ARBA" id="ARBA00023136"/>
    </source>
</evidence>
<evidence type="ECO:0000256" key="2">
    <source>
        <dbReference type="ARBA" id="ARBA00008661"/>
    </source>
</evidence>
<comment type="similarity">
    <text evidence="2">Belongs to the glycosyltransferase 31 family.</text>
</comment>
<keyword evidence="7" id="KW-0812">Transmembrane</keyword>
<keyword evidence="10" id="KW-1133">Transmembrane helix</keyword>
<evidence type="ECO:0000256" key="13">
    <source>
        <dbReference type="ARBA" id="ARBA00047475"/>
    </source>
</evidence>
<keyword evidence="9" id="KW-0735">Signal-anchor</keyword>
<evidence type="ECO:0000256" key="1">
    <source>
        <dbReference type="ARBA" id="ARBA00004323"/>
    </source>
</evidence>
<dbReference type="EMBL" id="CAJFDI010000004">
    <property type="protein sequence ID" value="CAD5227945.1"/>
    <property type="molecule type" value="Genomic_DNA"/>
</dbReference>
<evidence type="ECO:0000256" key="6">
    <source>
        <dbReference type="ARBA" id="ARBA00022679"/>
    </source>
</evidence>
<feature type="signal peptide" evidence="14">
    <location>
        <begin position="1"/>
        <end position="18"/>
    </location>
</feature>
<dbReference type="AlphaFoldDB" id="A0A7I8XJZ4"/>
<comment type="subcellular location">
    <subcellularLocation>
        <location evidence="1">Golgi apparatus membrane</location>
        <topology evidence="1">Single-pass type II membrane protein</topology>
    </subcellularLocation>
</comment>
<comment type="caution">
    <text evidence="15">The sequence shown here is derived from an EMBL/GenBank/DDBJ whole genome shotgun (WGS) entry which is preliminary data.</text>
</comment>
<dbReference type="Proteomes" id="UP000659654">
    <property type="component" value="Unassembled WGS sequence"/>
</dbReference>
<gene>
    <name evidence="15" type="ORF">BXYJ_LOCUS10203</name>
</gene>
<dbReference type="EC" id="2.4.1.17" evidence="4"/>
<keyword evidence="12" id="KW-0472">Membrane</keyword>
<reference evidence="15" key="1">
    <citation type="submission" date="2020-09" db="EMBL/GenBank/DDBJ databases">
        <authorList>
            <person name="Kikuchi T."/>
        </authorList>
    </citation>
    <scope>NUCLEOTIDE SEQUENCE</scope>
    <source>
        <strain evidence="15">Ka4C1</strain>
    </source>
</reference>
<dbReference type="FunFam" id="3.40.50.2000:FF:000038">
    <property type="entry name" value="UDP-GlucuronosylTransferase"/>
    <property type="match status" value="1"/>
</dbReference>
<dbReference type="Gene3D" id="3.40.50.2000">
    <property type="entry name" value="Glycogen Phosphorylase B"/>
    <property type="match status" value="1"/>
</dbReference>
<evidence type="ECO:0000256" key="9">
    <source>
        <dbReference type="ARBA" id="ARBA00022968"/>
    </source>
</evidence>
<dbReference type="GO" id="GO:0000139">
    <property type="term" value="C:Golgi membrane"/>
    <property type="evidence" value="ECO:0007669"/>
    <property type="project" value="UniProtKB-SubCell"/>
</dbReference>
<dbReference type="InterPro" id="IPR050271">
    <property type="entry name" value="UDP-glycosyltransferase"/>
</dbReference>
<dbReference type="OrthoDB" id="5835829at2759"/>
<evidence type="ECO:0000256" key="10">
    <source>
        <dbReference type="ARBA" id="ARBA00022989"/>
    </source>
</evidence>
<dbReference type="Gene3D" id="3.90.550.50">
    <property type="match status" value="1"/>
</dbReference>
<comment type="similarity">
    <text evidence="3">Belongs to the UDP-glycosyltransferase family.</text>
</comment>
<dbReference type="SMR" id="A0A7I8XJZ4"/>
<evidence type="ECO:0000313" key="15">
    <source>
        <dbReference type="EMBL" id="CAD5227945.1"/>
    </source>
</evidence>
<evidence type="ECO:0000256" key="5">
    <source>
        <dbReference type="ARBA" id="ARBA00022676"/>
    </source>
</evidence>
<dbReference type="EMBL" id="CAJFCV020000004">
    <property type="protein sequence ID" value="CAG9118363.1"/>
    <property type="molecule type" value="Genomic_DNA"/>
</dbReference>
<evidence type="ECO:0000256" key="11">
    <source>
        <dbReference type="ARBA" id="ARBA00023034"/>
    </source>
</evidence>
<dbReference type="SUPFAM" id="SSF53756">
    <property type="entry name" value="UDP-Glycosyltransferase/glycogen phosphorylase"/>
    <property type="match status" value="1"/>
</dbReference>
<protein>
    <recommendedName>
        <fullName evidence="4">glucuronosyltransferase</fullName>
        <ecNumber evidence="4">2.4.1.17</ecNumber>
    </recommendedName>
</protein>
<evidence type="ECO:0000256" key="3">
    <source>
        <dbReference type="ARBA" id="ARBA00009995"/>
    </source>
</evidence>
<evidence type="ECO:0000256" key="7">
    <source>
        <dbReference type="ARBA" id="ARBA00022692"/>
    </source>
</evidence>
<dbReference type="Pfam" id="PF00201">
    <property type="entry name" value="UDPGT"/>
    <property type="match status" value="1"/>
</dbReference>
<keyword evidence="6" id="KW-0808">Transferase</keyword>
<dbReference type="InterPro" id="IPR002213">
    <property type="entry name" value="UDP_glucos_trans"/>
</dbReference>
<keyword evidence="5" id="KW-0328">Glycosyltransferase</keyword>
<comment type="catalytic activity">
    <reaction evidence="13">
        <text>glucuronate acceptor + UDP-alpha-D-glucuronate = acceptor beta-D-glucuronoside + UDP + H(+)</text>
        <dbReference type="Rhea" id="RHEA:21032"/>
        <dbReference type="ChEBI" id="CHEBI:15378"/>
        <dbReference type="ChEBI" id="CHEBI:58052"/>
        <dbReference type="ChEBI" id="CHEBI:58223"/>
        <dbReference type="ChEBI" id="CHEBI:132367"/>
        <dbReference type="ChEBI" id="CHEBI:132368"/>
        <dbReference type="EC" id="2.4.1.17"/>
    </reaction>
</comment>
<dbReference type="PANTHER" id="PTHR48043:SF145">
    <property type="entry name" value="FI06409P-RELATED"/>
    <property type="match status" value="1"/>
</dbReference>
<sequence>MLTNLLILFLLALQACDGLKYLVYNPKFGRSHVLLMGKLADELANAGHEVVVLQTQMNSEFNFTGSSNKKVRVIEVEVPQKMDNLGAMHNIWKDDMDPGMLGALGEFFRDACINLYDKDDILTQLRDEKFDLGVGEWFDVCGLGLFKFIGVKRWITVFGGAADPFFMGVLGVPPSVSIVPGLFDATTERTFMIRLKDQFGYFFGKYKIFPTFQGTTAEAFKKFDKDVTFEELIAQSSFIWVNVDEFVDFPRPISHKYINIAGYGMKKAMAKTNKLDQKYQKIFDKAEKGVVYMSFGSVAESKLMPPKMKQAILEAFAQFPDVQFIWKYEKDEDNVAKGYSNVHTEKWLPQREILAHPRCLAFITHGGMNSITETTYAGIPTISIPLFGDQMRNAAMVEAKGTSKVLKKEQLLDKQAIVDTLKELIDNQEFKRRAVELSEIIKNKPGSPERRIVESAEFAARFDVQKHLDIMVYLIFYVVPQQRLRVWRTDAHFRLQFKSNRFDYAVNSPPAGYCDDAKVVVLIPSRASFGGLDARLAMRDTWLKKENIPPGFYYKFVIGLPQHESPARLRKFQRMLKEEQDEFNDLVIYDLPDTYHNLFLKTGVLMQWQQRFCPSAQYLIKADDDTVIDLKRMSKQLDEWFSADAKVDPKMVWGKVLSNSTVIRNKDDKWYLPTSKYDKEKYPKYTNGAIYILTTPAVQAILNVTHTSEDIFLEDVFFTGILRERANVSIVDVETFYPEYWFHNYCEENIPILAGLYGVSANSIPPLYRSLLSIDCSKLDGNSSGYVYVNRGS</sequence>
<accession>A0A7I8XJZ4</accession>
<dbReference type="CDD" id="cd03784">
    <property type="entry name" value="GT1_Gtf-like"/>
    <property type="match status" value="1"/>
</dbReference>
<evidence type="ECO:0000313" key="16">
    <source>
        <dbReference type="Proteomes" id="UP000659654"/>
    </source>
</evidence>
<organism evidence="15 16">
    <name type="scientific">Bursaphelenchus xylophilus</name>
    <name type="common">Pinewood nematode worm</name>
    <name type="synonym">Aphelenchoides xylophilus</name>
    <dbReference type="NCBI Taxonomy" id="6326"/>
    <lineage>
        <taxon>Eukaryota</taxon>
        <taxon>Metazoa</taxon>
        <taxon>Ecdysozoa</taxon>
        <taxon>Nematoda</taxon>
        <taxon>Chromadorea</taxon>
        <taxon>Rhabditida</taxon>
        <taxon>Tylenchina</taxon>
        <taxon>Tylenchomorpha</taxon>
        <taxon>Aphelenchoidea</taxon>
        <taxon>Aphelenchoididae</taxon>
        <taxon>Bursaphelenchus</taxon>
    </lineage>
</organism>
<keyword evidence="16" id="KW-1185">Reference proteome</keyword>
<keyword evidence="11" id="KW-0333">Golgi apparatus</keyword>
<feature type="chain" id="PRO_5035385100" description="glucuronosyltransferase" evidence="14">
    <location>
        <begin position="19"/>
        <end position="793"/>
    </location>
</feature>
<evidence type="ECO:0000256" key="4">
    <source>
        <dbReference type="ARBA" id="ARBA00012544"/>
    </source>
</evidence>
<dbReference type="InterPro" id="IPR002659">
    <property type="entry name" value="Glyco_trans_31"/>
</dbReference>
<dbReference type="PANTHER" id="PTHR48043">
    <property type="entry name" value="EG:EG0003.4 PROTEIN-RELATED"/>
    <property type="match status" value="1"/>
</dbReference>
<keyword evidence="8 14" id="KW-0732">Signal</keyword>
<evidence type="ECO:0000256" key="8">
    <source>
        <dbReference type="ARBA" id="ARBA00022729"/>
    </source>
</evidence>
<dbReference type="Pfam" id="PF01762">
    <property type="entry name" value="Galactosyl_T"/>
    <property type="match status" value="1"/>
</dbReference>
<dbReference type="Proteomes" id="UP000582659">
    <property type="component" value="Unassembled WGS sequence"/>
</dbReference>
<name>A0A7I8XJZ4_BURXY</name>
<dbReference type="GO" id="GO:0015020">
    <property type="term" value="F:glucuronosyltransferase activity"/>
    <property type="evidence" value="ECO:0007669"/>
    <property type="project" value="UniProtKB-EC"/>
</dbReference>
<proteinExistence type="inferred from homology"/>